<dbReference type="SUPFAM" id="SSF52833">
    <property type="entry name" value="Thioredoxin-like"/>
    <property type="match status" value="1"/>
</dbReference>
<gene>
    <name evidence="6" type="ORF">IAR55_004234</name>
</gene>
<dbReference type="Pfam" id="PF00043">
    <property type="entry name" value="GST_C"/>
    <property type="match status" value="1"/>
</dbReference>
<dbReference type="EMBL" id="JBCAWK010000008">
    <property type="protein sequence ID" value="KAK8850317.1"/>
    <property type="molecule type" value="Genomic_DNA"/>
</dbReference>
<name>A0AAW0YXF9_9TREE</name>
<dbReference type="KEGG" id="kne:92181492"/>
<dbReference type="InterPro" id="IPR004045">
    <property type="entry name" value="Glutathione_S-Trfase_N"/>
</dbReference>
<comment type="catalytic activity">
    <reaction evidence="3">
        <text>RX + glutathione = an S-substituted glutathione + a halide anion + H(+)</text>
        <dbReference type="Rhea" id="RHEA:16437"/>
        <dbReference type="ChEBI" id="CHEBI:15378"/>
        <dbReference type="ChEBI" id="CHEBI:16042"/>
        <dbReference type="ChEBI" id="CHEBI:17792"/>
        <dbReference type="ChEBI" id="CHEBI:57925"/>
        <dbReference type="ChEBI" id="CHEBI:90779"/>
        <dbReference type="EC" id="2.5.1.18"/>
    </reaction>
</comment>
<feature type="domain" description="GST N-terminal" evidence="4">
    <location>
        <begin position="1"/>
        <end position="89"/>
    </location>
</feature>
<evidence type="ECO:0000256" key="2">
    <source>
        <dbReference type="ARBA" id="ARBA00022679"/>
    </source>
</evidence>
<feature type="domain" description="GST C-terminal" evidence="5">
    <location>
        <begin position="95"/>
        <end position="258"/>
    </location>
</feature>
<reference evidence="6 7" key="1">
    <citation type="journal article" date="2024" name="bioRxiv">
        <title>Comparative genomics of Cryptococcus and Kwoniella reveals pathogenesis evolution and contrasting karyotype dynamics via intercentromeric recombination or chromosome fusion.</title>
        <authorList>
            <person name="Coelho M.A."/>
            <person name="David-Palma M."/>
            <person name="Shea T."/>
            <person name="Bowers K."/>
            <person name="McGinley-Smith S."/>
            <person name="Mohammad A.W."/>
            <person name="Gnirke A."/>
            <person name="Yurkov A.M."/>
            <person name="Nowrousian M."/>
            <person name="Sun S."/>
            <person name="Cuomo C.A."/>
            <person name="Heitman J."/>
        </authorList>
    </citation>
    <scope>NUCLEOTIDE SEQUENCE [LARGE SCALE GENOMIC DNA]</scope>
    <source>
        <strain evidence="6 7">CBS 13917</strain>
    </source>
</reference>
<dbReference type="GO" id="GO:0005737">
    <property type="term" value="C:cytoplasm"/>
    <property type="evidence" value="ECO:0007669"/>
    <property type="project" value="TreeGrafter"/>
</dbReference>
<dbReference type="InterPro" id="IPR036282">
    <property type="entry name" value="Glutathione-S-Trfase_C_sf"/>
</dbReference>
<keyword evidence="7" id="KW-1185">Reference proteome</keyword>
<dbReference type="Gene3D" id="1.20.1050.10">
    <property type="match status" value="1"/>
</dbReference>
<dbReference type="GO" id="GO:0006749">
    <property type="term" value="P:glutathione metabolic process"/>
    <property type="evidence" value="ECO:0007669"/>
    <property type="project" value="TreeGrafter"/>
</dbReference>
<evidence type="ECO:0000256" key="3">
    <source>
        <dbReference type="ARBA" id="ARBA00047960"/>
    </source>
</evidence>
<dbReference type="SUPFAM" id="SSF47616">
    <property type="entry name" value="GST C-terminal domain-like"/>
    <property type="match status" value="1"/>
</dbReference>
<dbReference type="InterPro" id="IPR004046">
    <property type="entry name" value="GST_C"/>
</dbReference>
<dbReference type="Gene3D" id="3.40.30.10">
    <property type="entry name" value="Glutaredoxin"/>
    <property type="match status" value="1"/>
</dbReference>
<dbReference type="PANTHER" id="PTHR43900">
    <property type="entry name" value="GLUTATHIONE S-TRANSFERASE RHO"/>
    <property type="match status" value="1"/>
</dbReference>
<dbReference type="AlphaFoldDB" id="A0AAW0YXF9"/>
<keyword evidence="2" id="KW-0808">Transferase</keyword>
<dbReference type="RefSeq" id="XP_066801748.1">
    <property type="nucleotide sequence ID" value="XM_066947334.1"/>
</dbReference>
<dbReference type="EC" id="2.5.1.18" evidence="1"/>
<accession>A0AAW0YXF9</accession>
<sequence length="258" mass="29366">MVFVLHGNIESLYTRIVLVCAAEMGIMDTPAFEFRVVEWSQIFGSDESFDFDASPLKRVPWFEDTDNGIKLYESRSIAKYMAMKIRSPLIPDLSTPEAFALFDNACSIELGDFHQNCYPLCRHLFINPVFNNVPTDSHILSFFMTTFEKTLRQYERILSTQKFVAGDQLTIVDLFHVPFGYMAAQSGGNPTLAAGTEAFPNRLDDFVPIARPPTPSSSDVPHLPHVQRWWSTLTSLPSFKRINAEFEQSIVARLQKRK</sequence>
<protein>
    <recommendedName>
        <fullName evidence="1">glutathione transferase</fullName>
        <ecNumber evidence="1">2.5.1.18</ecNumber>
    </recommendedName>
</protein>
<dbReference type="Proteomes" id="UP001388673">
    <property type="component" value="Unassembled WGS sequence"/>
</dbReference>
<evidence type="ECO:0000256" key="1">
    <source>
        <dbReference type="ARBA" id="ARBA00012452"/>
    </source>
</evidence>
<comment type="caution">
    <text evidence="6">The sequence shown here is derived from an EMBL/GenBank/DDBJ whole genome shotgun (WGS) entry which is preliminary data.</text>
</comment>
<evidence type="ECO:0000259" key="5">
    <source>
        <dbReference type="PROSITE" id="PS50405"/>
    </source>
</evidence>
<dbReference type="GO" id="GO:0004364">
    <property type="term" value="F:glutathione transferase activity"/>
    <property type="evidence" value="ECO:0007669"/>
    <property type="project" value="UniProtKB-EC"/>
</dbReference>
<organism evidence="6 7">
    <name type="scientific">Kwoniella newhampshirensis</name>
    <dbReference type="NCBI Taxonomy" id="1651941"/>
    <lineage>
        <taxon>Eukaryota</taxon>
        <taxon>Fungi</taxon>
        <taxon>Dikarya</taxon>
        <taxon>Basidiomycota</taxon>
        <taxon>Agaricomycotina</taxon>
        <taxon>Tremellomycetes</taxon>
        <taxon>Tremellales</taxon>
        <taxon>Cryptococcaceae</taxon>
        <taxon>Kwoniella</taxon>
    </lineage>
</organism>
<evidence type="ECO:0000259" key="4">
    <source>
        <dbReference type="PROSITE" id="PS50404"/>
    </source>
</evidence>
<dbReference type="InterPro" id="IPR010987">
    <property type="entry name" value="Glutathione-S-Trfase_C-like"/>
</dbReference>
<proteinExistence type="predicted"/>
<dbReference type="GO" id="GO:0043295">
    <property type="term" value="F:glutathione binding"/>
    <property type="evidence" value="ECO:0007669"/>
    <property type="project" value="TreeGrafter"/>
</dbReference>
<evidence type="ECO:0000313" key="7">
    <source>
        <dbReference type="Proteomes" id="UP001388673"/>
    </source>
</evidence>
<dbReference type="PROSITE" id="PS50405">
    <property type="entry name" value="GST_CTER"/>
    <property type="match status" value="1"/>
</dbReference>
<dbReference type="PANTHER" id="PTHR43900:SF3">
    <property type="entry name" value="GLUTATHIONE S-TRANSFERASE RHO"/>
    <property type="match status" value="1"/>
</dbReference>
<dbReference type="GeneID" id="92181492"/>
<dbReference type="PROSITE" id="PS50404">
    <property type="entry name" value="GST_NTER"/>
    <property type="match status" value="1"/>
</dbReference>
<dbReference type="InterPro" id="IPR036249">
    <property type="entry name" value="Thioredoxin-like_sf"/>
</dbReference>
<evidence type="ECO:0000313" key="6">
    <source>
        <dbReference type="EMBL" id="KAK8850317.1"/>
    </source>
</evidence>